<protein>
    <submittedName>
        <fullName evidence="3">Capsular polysaccharide transport system permease protein</fullName>
    </submittedName>
</protein>
<keyword evidence="2" id="KW-0472">Membrane</keyword>
<reference evidence="3 4" key="1">
    <citation type="submission" date="2018-02" db="EMBL/GenBank/DDBJ databases">
        <title>Genomic Encyclopedia of Archaeal and Bacterial Type Strains, Phase II (KMG-II): from individual species to whole genera.</title>
        <authorList>
            <person name="Goeker M."/>
        </authorList>
    </citation>
    <scope>NUCLEOTIDE SEQUENCE [LARGE SCALE GENOMIC DNA]</scope>
    <source>
        <strain evidence="3 4">DSM 18921</strain>
    </source>
</reference>
<keyword evidence="4" id="KW-1185">Reference proteome</keyword>
<sequence>MKDQSATVPPTQRYAAPARARGRHRAMVLFFALWVVLPLLASAAYLYAIAADQYASRVGFSIRKEESGSAIELLGGITEISGSSSSDANFLNKYIGGREMMKVVDTTVGLKSVYVRPGDPVFGLSADASVEDMEAYWNRMVKVFYDTADGLIEVQVKAFAPADAQRIAQTILDESTRVVNGLTDVAREDTIRYARDELDHAVERLKVARQALTAFRNRTQIVDPSADLAGRMGLLNQLQTELATALIDLDLLQANTGAQDPRIVQTRQRIEVIEERIRSERDKVSNPGNEDGVAYSKLIDEFESLRVDLEFAEKSYVTSLAAYDVALAQAQKQTRYLAPYIAPTLAETAEYPQRAMLLTLIGGFLVLTWGIGVLVFYSVRDRR</sequence>
<dbReference type="GO" id="GO:0005886">
    <property type="term" value="C:plasma membrane"/>
    <property type="evidence" value="ECO:0007669"/>
    <property type="project" value="TreeGrafter"/>
</dbReference>
<keyword evidence="1" id="KW-0175">Coiled coil</keyword>
<dbReference type="PANTHER" id="PTHR32309">
    <property type="entry name" value="TYROSINE-PROTEIN KINASE"/>
    <property type="match status" value="1"/>
</dbReference>
<evidence type="ECO:0000256" key="1">
    <source>
        <dbReference type="SAM" id="Coils"/>
    </source>
</evidence>
<gene>
    <name evidence="3" type="ORF">LX70_02356</name>
</gene>
<feature type="transmembrane region" description="Helical" evidence="2">
    <location>
        <begin position="355"/>
        <end position="379"/>
    </location>
</feature>
<proteinExistence type="predicted"/>
<name>A0A2S8S7L8_9RHOB</name>
<evidence type="ECO:0000256" key="2">
    <source>
        <dbReference type="SAM" id="Phobius"/>
    </source>
</evidence>
<dbReference type="Proteomes" id="UP000238338">
    <property type="component" value="Unassembled WGS sequence"/>
</dbReference>
<comment type="caution">
    <text evidence="3">The sequence shown here is derived from an EMBL/GenBank/DDBJ whole genome shotgun (WGS) entry which is preliminary data.</text>
</comment>
<organism evidence="3 4">
    <name type="scientific">Albidovulum denitrificans</name>
    <dbReference type="NCBI Taxonomy" id="404881"/>
    <lineage>
        <taxon>Bacteria</taxon>
        <taxon>Pseudomonadati</taxon>
        <taxon>Pseudomonadota</taxon>
        <taxon>Alphaproteobacteria</taxon>
        <taxon>Rhodobacterales</taxon>
        <taxon>Paracoccaceae</taxon>
        <taxon>Albidovulum</taxon>
    </lineage>
</organism>
<dbReference type="AlphaFoldDB" id="A0A2S8S7L8"/>
<feature type="transmembrane region" description="Helical" evidence="2">
    <location>
        <begin position="28"/>
        <end position="48"/>
    </location>
</feature>
<keyword evidence="2" id="KW-0812">Transmembrane</keyword>
<keyword evidence="2" id="KW-1133">Transmembrane helix</keyword>
<dbReference type="InterPro" id="IPR050445">
    <property type="entry name" value="Bact_polysacc_biosynth/exp"/>
</dbReference>
<feature type="coiled-coil region" evidence="1">
    <location>
        <begin position="235"/>
        <end position="315"/>
    </location>
</feature>
<accession>A0A2S8S7L8</accession>
<dbReference type="EMBL" id="PVEP01000004">
    <property type="protein sequence ID" value="PQV56782.1"/>
    <property type="molecule type" value="Genomic_DNA"/>
</dbReference>
<evidence type="ECO:0000313" key="4">
    <source>
        <dbReference type="Proteomes" id="UP000238338"/>
    </source>
</evidence>
<evidence type="ECO:0000313" key="3">
    <source>
        <dbReference type="EMBL" id="PQV56782.1"/>
    </source>
</evidence>
<dbReference type="PANTHER" id="PTHR32309:SF13">
    <property type="entry name" value="FERRIC ENTEROBACTIN TRANSPORT PROTEIN FEPE"/>
    <property type="match status" value="1"/>
</dbReference>
<dbReference type="GO" id="GO:0004713">
    <property type="term" value="F:protein tyrosine kinase activity"/>
    <property type="evidence" value="ECO:0007669"/>
    <property type="project" value="TreeGrafter"/>
</dbReference>
<dbReference type="RefSeq" id="WP_245885049.1">
    <property type="nucleotide sequence ID" value="NZ_PVEP01000004.1"/>
</dbReference>